<comment type="caution">
    <text evidence="2">The sequence shown here is derived from an EMBL/GenBank/DDBJ whole genome shotgun (WGS) entry which is preliminary data.</text>
</comment>
<dbReference type="EMBL" id="SSTD01015517">
    <property type="protein sequence ID" value="TYK02598.1"/>
    <property type="molecule type" value="Genomic_DNA"/>
</dbReference>
<organism evidence="2 4">
    <name type="scientific">Cucumis melo var. makuwa</name>
    <name type="common">Oriental melon</name>
    <dbReference type="NCBI Taxonomy" id="1194695"/>
    <lineage>
        <taxon>Eukaryota</taxon>
        <taxon>Viridiplantae</taxon>
        <taxon>Streptophyta</taxon>
        <taxon>Embryophyta</taxon>
        <taxon>Tracheophyta</taxon>
        <taxon>Spermatophyta</taxon>
        <taxon>Magnoliopsida</taxon>
        <taxon>eudicotyledons</taxon>
        <taxon>Gunneridae</taxon>
        <taxon>Pentapetalae</taxon>
        <taxon>rosids</taxon>
        <taxon>fabids</taxon>
        <taxon>Cucurbitales</taxon>
        <taxon>Cucurbitaceae</taxon>
        <taxon>Benincaseae</taxon>
        <taxon>Cucumis</taxon>
    </lineage>
</organism>
<gene>
    <name evidence="2" type="ORF">E5676_scaffold925G00540</name>
    <name evidence="1" type="ORF">E6C27_scaffold400G00040</name>
</gene>
<dbReference type="EMBL" id="SSTE01020493">
    <property type="protein sequence ID" value="KAA0033946.1"/>
    <property type="molecule type" value="Genomic_DNA"/>
</dbReference>
<evidence type="ECO:0000313" key="4">
    <source>
        <dbReference type="Proteomes" id="UP000321947"/>
    </source>
</evidence>
<reference evidence="3 4" key="1">
    <citation type="submission" date="2019-08" db="EMBL/GenBank/DDBJ databases">
        <title>Draft genome sequences of two oriental melons (Cucumis melo L. var makuwa).</title>
        <authorList>
            <person name="Kwon S.-Y."/>
        </authorList>
    </citation>
    <scope>NUCLEOTIDE SEQUENCE [LARGE SCALE GENOMIC DNA]</scope>
    <source>
        <strain evidence="4">cv. Chang Bougi</strain>
        <strain evidence="3">cv. SW 3</strain>
        <tissue evidence="2">Leaf</tissue>
    </source>
</reference>
<name>A0A5D3BUD7_CUCMM</name>
<evidence type="ECO:0000313" key="3">
    <source>
        <dbReference type="Proteomes" id="UP000321393"/>
    </source>
</evidence>
<sequence>MAPFDPVVSLDDELKCIITEKDAFNDWMKNVPFGYKGFGAGDGNDMEIPTMFSQRLNMSPNKFVASASSGLADLKELGCKRDTAGGHSTITAFLDVPDELKFDYCTVILCENP</sequence>
<dbReference type="Proteomes" id="UP000321393">
    <property type="component" value="Unassembled WGS sequence"/>
</dbReference>
<protein>
    <submittedName>
        <fullName evidence="2">RING-H2 finger protein ATL66</fullName>
    </submittedName>
</protein>
<accession>A0A5D3BUD7</accession>
<evidence type="ECO:0000313" key="1">
    <source>
        <dbReference type="EMBL" id="KAA0033946.1"/>
    </source>
</evidence>
<proteinExistence type="predicted"/>
<evidence type="ECO:0000313" key="2">
    <source>
        <dbReference type="EMBL" id="TYK02598.1"/>
    </source>
</evidence>
<dbReference type="OrthoDB" id="618098at2759"/>
<dbReference type="Proteomes" id="UP000321947">
    <property type="component" value="Unassembled WGS sequence"/>
</dbReference>
<dbReference type="AlphaFoldDB" id="A0A5D3BUD7"/>